<organism evidence="3 4">
    <name type="scientific">Cupriavidus pauculus</name>
    <dbReference type="NCBI Taxonomy" id="82633"/>
    <lineage>
        <taxon>Bacteria</taxon>
        <taxon>Pseudomonadati</taxon>
        <taxon>Pseudomonadota</taxon>
        <taxon>Betaproteobacteria</taxon>
        <taxon>Burkholderiales</taxon>
        <taxon>Burkholderiaceae</taxon>
        <taxon>Cupriavidus</taxon>
    </lineage>
</organism>
<dbReference type="Pfam" id="PF20356">
    <property type="entry name" value="DUF6651"/>
    <property type="match status" value="1"/>
</dbReference>
<gene>
    <name evidence="3" type="ORF">EHF44_16780</name>
</gene>
<dbReference type="KEGG" id="cpau:EHF44_16780"/>
<sequence length="260" mass="27483">MPFKYDEAGNIVLQEVSGKKLPVFIGADGKEAPFDGDSTVGTISRLNGEAKSHRERAETAEAALRTFEGISDPAAAIKAMATVKNLDDKKLVDAGEVERVKAEAIRSVEEKYAPVVKKAKDLESQLNSHLVGSVFNRSKFIAEKFAAEGPAGAEIAQALFANRFKVEDGKVVGTNPDGTKIFSRTRHGELADPDEALEIMVDGYPHKAHILKGSGASGSGAQGGQGGTGGKRTISRAQYNAMTPADQAAAARDQNTVITD</sequence>
<dbReference type="RefSeq" id="WP_124684693.1">
    <property type="nucleotide sequence ID" value="NZ_CP033969.1"/>
</dbReference>
<dbReference type="AlphaFoldDB" id="A0A3G8H353"/>
<name>A0A3G8H353_9BURK</name>
<evidence type="ECO:0000313" key="3">
    <source>
        <dbReference type="EMBL" id="AZG14941.1"/>
    </source>
</evidence>
<proteinExistence type="predicted"/>
<evidence type="ECO:0000259" key="2">
    <source>
        <dbReference type="Pfam" id="PF20356"/>
    </source>
</evidence>
<accession>A0A3G8H353</accession>
<dbReference type="Proteomes" id="UP000270411">
    <property type="component" value="Chromosome 1"/>
</dbReference>
<feature type="domain" description="DUF6651" evidence="2">
    <location>
        <begin position="117"/>
        <end position="227"/>
    </location>
</feature>
<dbReference type="OrthoDB" id="5465243at2"/>
<dbReference type="EMBL" id="CP033969">
    <property type="protein sequence ID" value="AZG14941.1"/>
    <property type="molecule type" value="Genomic_DNA"/>
</dbReference>
<protein>
    <recommendedName>
        <fullName evidence="2">DUF6651 domain-containing protein</fullName>
    </recommendedName>
</protein>
<dbReference type="InterPro" id="IPR046593">
    <property type="entry name" value="DUF6651"/>
</dbReference>
<feature type="compositionally biased region" description="Gly residues" evidence="1">
    <location>
        <begin position="215"/>
        <end position="230"/>
    </location>
</feature>
<reference evidence="4" key="1">
    <citation type="submission" date="2018-11" db="EMBL/GenBank/DDBJ databases">
        <title>FDA dAtabase for Regulatory Grade micrObial Sequences (FDA-ARGOS): Supporting development and validation of Infectious Disease Dx tests.</title>
        <authorList>
            <person name="Goldberg B."/>
            <person name="Campos J."/>
            <person name="Tallon L."/>
            <person name="Sadzewicz L."/>
            <person name="Zhao X."/>
            <person name="Vavikolanu K."/>
            <person name="Mehta A."/>
            <person name="Aluvathingal J."/>
            <person name="Nadendla S."/>
            <person name="Geyer C."/>
            <person name="Nandy P."/>
            <person name="Yan Y."/>
            <person name="Sichtig H."/>
        </authorList>
    </citation>
    <scope>NUCLEOTIDE SEQUENCE [LARGE SCALE GENOMIC DNA]</scope>
    <source>
        <strain evidence="4">FDAARGOS_614</strain>
    </source>
</reference>
<evidence type="ECO:0000313" key="4">
    <source>
        <dbReference type="Proteomes" id="UP000270411"/>
    </source>
</evidence>
<evidence type="ECO:0000256" key="1">
    <source>
        <dbReference type="SAM" id="MobiDB-lite"/>
    </source>
</evidence>
<feature type="region of interest" description="Disordered" evidence="1">
    <location>
        <begin position="212"/>
        <end position="260"/>
    </location>
</feature>